<keyword evidence="6" id="KW-1185">Reference proteome</keyword>
<dbReference type="InterPro" id="IPR036388">
    <property type="entry name" value="WH-like_DNA-bd_sf"/>
</dbReference>
<dbReference type="Gene3D" id="1.10.10.10">
    <property type="entry name" value="Winged helix-like DNA-binding domain superfamily/Winged helix DNA-binding domain"/>
    <property type="match status" value="1"/>
</dbReference>
<dbReference type="SUPFAM" id="SSF88659">
    <property type="entry name" value="Sigma3 and sigma4 domains of RNA polymerase sigma factors"/>
    <property type="match status" value="1"/>
</dbReference>
<dbReference type="InterPro" id="IPR011517">
    <property type="entry name" value="RNA_pol_sigma70_ECF-like"/>
</dbReference>
<feature type="domain" description="RNA polymerase sigma-70 ECF-like HTH" evidence="4">
    <location>
        <begin position="10"/>
        <end position="189"/>
    </location>
</feature>
<accession>A0ABU9AT26</accession>
<dbReference type="InterPro" id="IPR039425">
    <property type="entry name" value="RNA_pol_sigma-70-like"/>
</dbReference>
<dbReference type="RefSeq" id="WP_341404382.1">
    <property type="nucleotide sequence ID" value="NZ_JBBUKT010000003.1"/>
</dbReference>
<comment type="caution">
    <text evidence="5">The sequence shown here is derived from an EMBL/GenBank/DDBJ whole genome shotgun (WGS) entry which is preliminary data.</text>
</comment>
<evidence type="ECO:0000313" key="6">
    <source>
        <dbReference type="Proteomes" id="UP001371305"/>
    </source>
</evidence>
<dbReference type="EMBL" id="JBBUKT010000003">
    <property type="protein sequence ID" value="MEK7950781.1"/>
    <property type="molecule type" value="Genomic_DNA"/>
</dbReference>
<gene>
    <name evidence="5" type="ORF">WKV53_09755</name>
</gene>
<dbReference type="Pfam" id="PF07638">
    <property type="entry name" value="Sigma70_ECF"/>
    <property type="match status" value="1"/>
</dbReference>
<organism evidence="5 6">
    <name type="scientific">Luteolibacter soli</name>
    <dbReference type="NCBI Taxonomy" id="3135280"/>
    <lineage>
        <taxon>Bacteria</taxon>
        <taxon>Pseudomonadati</taxon>
        <taxon>Verrucomicrobiota</taxon>
        <taxon>Verrucomicrobiia</taxon>
        <taxon>Verrucomicrobiales</taxon>
        <taxon>Verrucomicrobiaceae</taxon>
        <taxon>Luteolibacter</taxon>
    </lineage>
</organism>
<dbReference type="InterPro" id="IPR053812">
    <property type="entry name" value="HTH_Sigma70_ECF-like"/>
</dbReference>
<evidence type="ECO:0000256" key="3">
    <source>
        <dbReference type="ARBA" id="ARBA00023163"/>
    </source>
</evidence>
<keyword evidence="1" id="KW-0805">Transcription regulation</keyword>
<dbReference type="PANTHER" id="PTHR43133">
    <property type="entry name" value="RNA POLYMERASE ECF-TYPE SIGMA FACTO"/>
    <property type="match status" value="1"/>
</dbReference>
<sequence length="196" mass="21938">MPTDPPGAAEQVTLILHAIRRGEGGSSKDLLPVVYEELRRLAVARMAQEAAGQTLQATALVHEAWLRLVHDGDRTWQNRAHFFGAAAEAMRRILIENARRKSRLKRGGNLVRVDIGDVELVDTTPDEKILLINDALEQMEASDPEKARVVVMKFFGGMTNQEVATNLSVTERTVERHWAFAKAWLYQTIQSQTEAP</sequence>
<keyword evidence="2" id="KW-0731">Sigma factor</keyword>
<dbReference type="NCBIfam" id="TIGR02937">
    <property type="entry name" value="sigma70-ECF"/>
    <property type="match status" value="1"/>
</dbReference>
<keyword evidence="3" id="KW-0804">Transcription</keyword>
<name>A0ABU9AT26_9BACT</name>
<evidence type="ECO:0000259" key="4">
    <source>
        <dbReference type="Pfam" id="PF07638"/>
    </source>
</evidence>
<dbReference type="InterPro" id="IPR014284">
    <property type="entry name" value="RNA_pol_sigma-70_dom"/>
</dbReference>
<dbReference type="Proteomes" id="UP001371305">
    <property type="component" value="Unassembled WGS sequence"/>
</dbReference>
<proteinExistence type="predicted"/>
<dbReference type="NCBIfam" id="TIGR02999">
    <property type="entry name" value="Sig-70_X6"/>
    <property type="match status" value="1"/>
</dbReference>
<protein>
    <submittedName>
        <fullName evidence="5">Sigma-70 family RNA polymerase sigma factor</fullName>
    </submittedName>
</protein>
<dbReference type="InterPro" id="IPR013324">
    <property type="entry name" value="RNA_pol_sigma_r3/r4-like"/>
</dbReference>
<evidence type="ECO:0000313" key="5">
    <source>
        <dbReference type="EMBL" id="MEK7950781.1"/>
    </source>
</evidence>
<evidence type="ECO:0000256" key="1">
    <source>
        <dbReference type="ARBA" id="ARBA00023015"/>
    </source>
</evidence>
<reference evidence="5 6" key="1">
    <citation type="submission" date="2024-04" db="EMBL/GenBank/DDBJ databases">
        <title>Luteolibacter sp. isolated from soil.</title>
        <authorList>
            <person name="An J."/>
        </authorList>
    </citation>
    <scope>NUCLEOTIDE SEQUENCE [LARGE SCALE GENOMIC DNA]</scope>
    <source>
        <strain evidence="5 6">Y139</strain>
    </source>
</reference>
<evidence type="ECO:0000256" key="2">
    <source>
        <dbReference type="ARBA" id="ARBA00023082"/>
    </source>
</evidence>
<dbReference type="PANTHER" id="PTHR43133:SF39">
    <property type="entry name" value="SIMILAR TO RNA POLYMERASE SIGMA-E FACTOR"/>
    <property type="match status" value="1"/>
</dbReference>